<dbReference type="PANTHER" id="PTHR42908:SF8">
    <property type="entry name" value="TR-TYPE G DOMAIN-CONTAINING PROTEIN"/>
    <property type="match status" value="1"/>
</dbReference>
<feature type="domain" description="Tr-type G" evidence="1">
    <location>
        <begin position="74"/>
        <end position="295"/>
    </location>
</feature>
<reference evidence="2" key="1">
    <citation type="journal article" date="2021" name="Sci. Rep.">
        <title>Diploid genomic architecture of Nitzschia inconspicua, an elite biomass production diatom.</title>
        <authorList>
            <person name="Oliver A."/>
            <person name="Podell S."/>
            <person name="Pinowska A."/>
            <person name="Traller J.C."/>
            <person name="Smith S.R."/>
            <person name="McClure R."/>
            <person name="Beliaev A."/>
            <person name="Bohutskyi P."/>
            <person name="Hill E.A."/>
            <person name="Rabines A."/>
            <person name="Zheng H."/>
            <person name="Allen L.Z."/>
            <person name="Kuo A."/>
            <person name="Grigoriev I.V."/>
            <person name="Allen A.E."/>
            <person name="Hazlebeck D."/>
            <person name="Allen E.E."/>
        </authorList>
    </citation>
    <scope>NUCLEOTIDE SEQUENCE</scope>
    <source>
        <strain evidence="2">Hildebrandi</strain>
    </source>
</reference>
<name>A0A9K3Q1R6_9STRA</name>
<gene>
    <name evidence="2" type="ORF">IV203_030287</name>
</gene>
<accession>A0A9K3Q1R6</accession>
<dbReference type="Pfam" id="PF00679">
    <property type="entry name" value="EFG_C"/>
    <property type="match status" value="1"/>
</dbReference>
<dbReference type="PANTHER" id="PTHR42908">
    <property type="entry name" value="TRANSLATION ELONGATION FACTOR-RELATED"/>
    <property type="match status" value="1"/>
</dbReference>
<dbReference type="Pfam" id="PF03144">
    <property type="entry name" value="GTP_EFTU_D2"/>
    <property type="match status" value="1"/>
</dbReference>
<dbReference type="InterPro" id="IPR000795">
    <property type="entry name" value="T_Tr_GTP-bd_dom"/>
</dbReference>
<dbReference type="FunFam" id="3.30.70.240:FF:000002">
    <property type="entry name" value="GTP-binding protein TypA"/>
    <property type="match status" value="1"/>
</dbReference>
<dbReference type="GO" id="GO:0005829">
    <property type="term" value="C:cytosol"/>
    <property type="evidence" value="ECO:0007669"/>
    <property type="project" value="TreeGrafter"/>
</dbReference>
<dbReference type="InterPro" id="IPR005225">
    <property type="entry name" value="Small_GTP-bd"/>
</dbReference>
<keyword evidence="3" id="KW-1185">Reference proteome</keyword>
<dbReference type="CDD" id="cd03710">
    <property type="entry name" value="BipA_TypA_C"/>
    <property type="match status" value="1"/>
</dbReference>
<dbReference type="OrthoDB" id="364892at2759"/>
<protein>
    <submittedName>
        <fullName evidence="2">GTP-binding protein TypA/BipA</fullName>
    </submittedName>
</protein>
<evidence type="ECO:0000313" key="2">
    <source>
        <dbReference type="EMBL" id="KAG7367616.1"/>
    </source>
</evidence>
<evidence type="ECO:0000259" key="1">
    <source>
        <dbReference type="PROSITE" id="PS51722"/>
    </source>
</evidence>
<sequence>MIVGGQSSSHHLGQTHLPVSRTCSSWYWNLPSATTSAISSPSSSCEWRSFSSSAASDDDDGDSLSSHPIIRQRQGVLNLSILAHVDHGKTTLVDQLLRAASSSSNASTGAGASATDATTDRLLDCGDLEKERGITITSKVTRIDNYKNNIINVVDTPGHADFCGEVDRVLSLVSGAVLVVDALEGPMVQTKYVLSRALSMNLKPVVVLNKVDRLDGWARVESGETESDVLDLFDSLGASDDQMDYLTLYASAKQGWVTDDMAVAESMVHNNTSNGQPVDMTVMLDHLLRVIPPPTVETYGDASSYNDDDMVLPGERFAADPFSLAAITVGYDAYLGRTCTGRITSGAVSINDQVAVLRREADGRDPSTKSGGDGTIISTLNGIFVNRGISRVPLESGKAYAGDIVTLSGVPDSIRVGDTLTGTTEDTAVSRPIVTPPLVPPTLSMEFGANDSPLAGTEGTEVTPTKLRNRLTAETDNNVTLTVETSQSDSDKTSVYARGELQLGILIEQMRREGFEMTISPPRIVTKIDETDGKTILEPFEEVTVDVDSEYSGYIVSALTGDRKGILLEMNEDVHAKTRLRFEVPSRGLLGFPSEAATATRGSAVVNHVYLDDRKHVGPLGDGLEKGKLISSDSGKATHYALASLAARGVLFVEPGDVVYPGMVIGENAKQGDMEVNPVRAKATTNMRTQAKDEKTYLPPPKRMTVEELIGYMAPDEMIEVTPTTLRLRKALLDPVERRKASRVKKQQQDSLRKK</sequence>
<evidence type="ECO:0000313" key="3">
    <source>
        <dbReference type="Proteomes" id="UP000693970"/>
    </source>
</evidence>
<dbReference type="FunFam" id="2.40.50.250:FF:000001">
    <property type="entry name" value="GTP-binding protein TypA"/>
    <property type="match status" value="1"/>
</dbReference>
<dbReference type="GO" id="GO:1990904">
    <property type="term" value="C:ribonucleoprotein complex"/>
    <property type="evidence" value="ECO:0007669"/>
    <property type="project" value="TreeGrafter"/>
</dbReference>
<dbReference type="GO" id="GO:0003924">
    <property type="term" value="F:GTPase activity"/>
    <property type="evidence" value="ECO:0007669"/>
    <property type="project" value="InterPro"/>
</dbReference>
<dbReference type="Pfam" id="PF00009">
    <property type="entry name" value="GTP_EFTU"/>
    <property type="match status" value="1"/>
</dbReference>
<reference evidence="2" key="2">
    <citation type="submission" date="2021-04" db="EMBL/GenBank/DDBJ databases">
        <authorList>
            <person name="Podell S."/>
        </authorList>
    </citation>
    <scope>NUCLEOTIDE SEQUENCE</scope>
    <source>
        <strain evidence="2">Hildebrandi</strain>
    </source>
</reference>
<comment type="caution">
    <text evidence="2">The sequence shown here is derived from an EMBL/GenBank/DDBJ whole genome shotgun (WGS) entry which is preliminary data.</text>
</comment>
<dbReference type="InterPro" id="IPR000640">
    <property type="entry name" value="EFG_V-like"/>
</dbReference>
<dbReference type="InterPro" id="IPR048876">
    <property type="entry name" value="BipA_C"/>
</dbReference>
<dbReference type="Pfam" id="PF21018">
    <property type="entry name" value="BipA_C"/>
    <property type="match status" value="1"/>
</dbReference>
<dbReference type="EMBL" id="JAGRRH010000007">
    <property type="protein sequence ID" value="KAG7367616.1"/>
    <property type="molecule type" value="Genomic_DNA"/>
</dbReference>
<dbReference type="AlphaFoldDB" id="A0A9K3Q1R6"/>
<proteinExistence type="predicted"/>
<dbReference type="NCBIfam" id="TIGR00231">
    <property type="entry name" value="small_GTP"/>
    <property type="match status" value="1"/>
</dbReference>
<organism evidence="2 3">
    <name type="scientific">Nitzschia inconspicua</name>
    <dbReference type="NCBI Taxonomy" id="303405"/>
    <lineage>
        <taxon>Eukaryota</taxon>
        <taxon>Sar</taxon>
        <taxon>Stramenopiles</taxon>
        <taxon>Ochrophyta</taxon>
        <taxon>Bacillariophyta</taxon>
        <taxon>Bacillariophyceae</taxon>
        <taxon>Bacillariophycidae</taxon>
        <taxon>Bacillariales</taxon>
        <taxon>Bacillariaceae</taxon>
        <taxon>Nitzschia</taxon>
    </lineage>
</organism>
<dbReference type="InterPro" id="IPR004161">
    <property type="entry name" value="EFTu-like_2"/>
</dbReference>
<dbReference type="InterPro" id="IPR035651">
    <property type="entry name" value="BipA_V"/>
</dbReference>
<dbReference type="PROSITE" id="PS51722">
    <property type="entry name" value="G_TR_2"/>
    <property type="match status" value="1"/>
</dbReference>
<dbReference type="GO" id="GO:0005525">
    <property type="term" value="F:GTP binding"/>
    <property type="evidence" value="ECO:0007669"/>
    <property type="project" value="InterPro"/>
</dbReference>
<dbReference type="Proteomes" id="UP000693970">
    <property type="component" value="Unassembled WGS sequence"/>
</dbReference>